<evidence type="ECO:0000313" key="4">
    <source>
        <dbReference type="Proteomes" id="UP000325313"/>
    </source>
</evidence>
<organism evidence="1 3">
    <name type="scientific">Puccinia graminis f. sp. tritici</name>
    <dbReference type="NCBI Taxonomy" id="56615"/>
    <lineage>
        <taxon>Eukaryota</taxon>
        <taxon>Fungi</taxon>
        <taxon>Dikarya</taxon>
        <taxon>Basidiomycota</taxon>
        <taxon>Pucciniomycotina</taxon>
        <taxon>Pucciniomycetes</taxon>
        <taxon>Pucciniales</taxon>
        <taxon>Pucciniaceae</taxon>
        <taxon>Puccinia</taxon>
    </lineage>
</organism>
<dbReference type="Proteomes" id="UP000324748">
    <property type="component" value="Unassembled WGS sequence"/>
</dbReference>
<evidence type="ECO:0000313" key="3">
    <source>
        <dbReference type="Proteomes" id="UP000324748"/>
    </source>
</evidence>
<dbReference type="Proteomes" id="UP000325313">
    <property type="component" value="Unassembled WGS sequence"/>
</dbReference>
<name>A0A5B0PYX6_PUCGR</name>
<accession>A0A5B0PYX6</accession>
<dbReference type="EMBL" id="VDEP01000305">
    <property type="protein sequence ID" value="KAA1109162.1"/>
    <property type="molecule type" value="Genomic_DNA"/>
</dbReference>
<evidence type="ECO:0000313" key="1">
    <source>
        <dbReference type="EMBL" id="KAA1106106.1"/>
    </source>
</evidence>
<protein>
    <submittedName>
        <fullName evidence="1">Uncharacterized protein</fullName>
    </submittedName>
</protein>
<dbReference type="EMBL" id="VSWC01000040">
    <property type="protein sequence ID" value="KAA1106106.1"/>
    <property type="molecule type" value="Genomic_DNA"/>
</dbReference>
<proteinExistence type="predicted"/>
<keyword evidence="3" id="KW-1185">Reference proteome</keyword>
<gene>
    <name evidence="1" type="ORF">PGT21_029048</name>
    <name evidence="2" type="ORF">PGTUg99_008737</name>
</gene>
<sequence>MSGWGTMAIKALSFYNRHQGPLDPCTGAAWGHKTAGSQKQVTLHLHRFQSTVATAVLCNAKIKIAARELFRSQLVQLPCLYISVADMKTPFSFLFMIPFEDDPMKMVDS</sequence>
<comment type="caution">
    <text evidence="1">The sequence shown here is derived from an EMBL/GenBank/DDBJ whole genome shotgun (WGS) entry which is preliminary data.</text>
</comment>
<dbReference type="AlphaFoldDB" id="A0A5B0PYX6"/>
<evidence type="ECO:0000313" key="2">
    <source>
        <dbReference type="EMBL" id="KAA1109162.1"/>
    </source>
</evidence>
<reference evidence="3 4" key="1">
    <citation type="submission" date="2019-05" db="EMBL/GenBank/DDBJ databases">
        <title>Emergence of the Ug99 lineage of the wheat stem rust pathogen through somatic hybridization.</title>
        <authorList>
            <person name="Li F."/>
            <person name="Upadhyaya N.M."/>
            <person name="Sperschneider J."/>
            <person name="Matny O."/>
            <person name="Nguyen-Phuc H."/>
            <person name="Mago R."/>
            <person name="Raley C."/>
            <person name="Miller M.E."/>
            <person name="Silverstein K.A.T."/>
            <person name="Henningsen E."/>
            <person name="Hirsch C.D."/>
            <person name="Visser B."/>
            <person name="Pretorius Z.A."/>
            <person name="Steffenson B.J."/>
            <person name="Schwessinger B."/>
            <person name="Dodds P.N."/>
            <person name="Figueroa M."/>
        </authorList>
    </citation>
    <scope>NUCLEOTIDE SEQUENCE [LARGE SCALE GENOMIC DNA]</scope>
    <source>
        <strain evidence="1">21-0</strain>
        <strain evidence="2 4">Ug99</strain>
    </source>
</reference>